<accession>A0A176Q9R8</accession>
<protein>
    <submittedName>
        <fullName evidence="2">Uncharacterized protein</fullName>
    </submittedName>
</protein>
<feature type="region of interest" description="Disordered" evidence="1">
    <location>
        <begin position="71"/>
        <end position="99"/>
    </location>
</feature>
<feature type="compositionally biased region" description="Basic residues" evidence="1">
    <location>
        <begin position="1"/>
        <end position="16"/>
    </location>
</feature>
<dbReference type="AlphaFoldDB" id="A0A176Q9R8"/>
<dbReference type="RefSeq" id="WP_068277245.1">
    <property type="nucleotide sequence ID" value="NZ_LQZG01000004.1"/>
</dbReference>
<dbReference type="Proteomes" id="UP000076976">
    <property type="component" value="Unassembled WGS sequence"/>
</dbReference>
<evidence type="ECO:0000256" key="1">
    <source>
        <dbReference type="SAM" id="MobiDB-lite"/>
    </source>
</evidence>
<dbReference type="STRING" id="262209.AWH69_14100"/>
<reference evidence="2 3" key="1">
    <citation type="submission" date="2016-01" db="EMBL/GenBank/DDBJ databases">
        <title>Janibacter melonis strain CD11_4 genome sequencing and assembly.</title>
        <authorList>
            <person name="Nair G.R."/>
            <person name="Kaur G."/>
            <person name="Chander A.M."/>
            <person name="Mayilraj S."/>
        </authorList>
    </citation>
    <scope>NUCLEOTIDE SEQUENCE [LARGE SCALE GENOMIC DNA]</scope>
    <source>
        <strain evidence="2 3">CD11-4</strain>
    </source>
</reference>
<proteinExistence type="predicted"/>
<gene>
    <name evidence="2" type="ORF">AWH69_14100</name>
</gene>
<evidence type="ECO:0000313" key="2">
    <source>
        <dbReference type="EMBL" id="OAB86458.1"/>
    </source>
</evidence>
<feature type="compositionally biased region" description="Polar residues" evidence="1">
    <location>
        <begin position="29"/>
        <end position="43"/>
    </location>
</feature>
<evidence type="ECO:0000313" key="3">
    <source>
        <dbReference type="Proteomes" id="UP000076976"/>
    </source>
</evidence>
<dbReference type="EMBL" id="LQZG01000004">
    <property type="protein sequence ID" value="OAB86458.1"/>
    <property type="molecule type" value="Genomic_DNA"/>
</dbReference>
<sequence>MQAHHVGRQGRRRRAPRRDPAGLADSVDGNIQSEGHRSTQNAIRNRVKGDIQLFSNPSGTKYVYDTSVDGNLQCKSNTSAPKGWDNTVRGTKEDQCRRL</sequence>
<feature type="region of interest" description="Disordered" evidence="1">
    <location>
        <begin position="1"/>
        <end position="43"/>
    </location>
</feature>
<feature type="compositionally biased region" description="Basic and acidic residues" evidence="1">
    <location>
        <begin position="90"/>
        <end position="99"/>
    </location>
</feature>
<keyword evidence="3" id="KW-1185">Reference proteome</keyword>
<organism evidence="2 3">
    <name type="scientific">Janibacter melonis</name>
    <dbReference type="NCBI Taxonomy" id="262209"/>
    <lineage>
        <taxon>Bacteria</taxon>
        <taxon>Bacillati</taxon>
        <taxon>Actinomycetota</taxon>
        <taxon>Actinomycetes</taxon>
        <taxon>Micrococcales</taxon>
        <taxon>Intrasporangiaceae</taxon>
        <taxon>Janibacter</taxon>
    </lineage>
</organism>
<name>A0A176Q9R8_9MICO</name>
<feature type="compositionally biased region" description="Polar residues" evidence="1">
    <location>
        <begin position="71"/>
        <end position="80"/>
    </location>
</feature>
<comment type="caution">
    <text evidence="2">The sequence shown here is derived from an EMBL/GenBank/DDBJ whole genome shotgun (WGS) entry which is preliminary data.</text>
</comment>